<gene>
    <name evidence="1" type="ORF">LSALG_LOCUS12070</name>
</gene>
<protein>
    <submittedName>
        <fullName evidence="1">Uncharacterized protein</fullName>
    </submittedName>
</protein>
<dbReference type="EMBL" id="OX465078">
    <property type="protein sequence ID" value="CAI9271813.1"/>
    <property type="molecule type" value="Genomic_DNA"/>
</dbReference>
<dbReference type="GO" id="GO:0008017">
    <property type="term" value="F:microtubule binding"/>
    <property type="evidence" value="ECO:0007669"/>
    <property type="project" value="InterPro"/>
</dbReference>
<dbReference type="AlphaFoldDB" id="A0AA35W117"/>
<dbReference type="GO" id="GO:0000226">
    <property type="term" value="P:microtubule cytoskeleton organization"/>
    <property type="evidence" value="ECO:0007669"/>
    <property type="project" value="InterPro"/>
</dbReference>
<evidence type="ECO:0000313" key="1">
    <source>
        <dbReference type="EMBL" id="CAI9271813.1"/>
    </source>
</evidence>
<dbReference type="PANTHER" id="PTHR46372:SF6">
    <property type="entry name" value="PROTEIN WVD2-LIKE 1"/>
    <property type="match status" value="1"/>
</dbReference>
<keyword evidence="2" id="KW-1185">Reference proteome</keyword>
<sequence>MYSVATSKTVRSRVIVGVAPSFKSAQRDYQWKEFCTMLEQKHHALKVEKMEYEARTKVCRETMHILVFQTSTSTENMIRAGYNNHHCRSSYISFMESAFKEGKRWTNGASKQVPSGSCKLVCTSQETLHFNAEILSNNNILYFISRLAGIPPYVYK</sequence>
<accession>A0AA35W117</accession>
<dbReference type="Proteomes" id="UP001177003">
    <property type="component" value="Chromosome 2"/>
</dbReference>
<evidence type="ECO:0000313" key="2">
    <source>
        <dbReference type="Proteomes" id="UP001177003"/>
    </source>
</evidence>
<proteinExistence type="predicted"/>
<organism evidence="1 2">
    <name type="scientific">Lactuca saligna</name>
    <name type="common">Willowleaf lettuce</name>
    <dbReference type="NCBI Taxonomy" id="75948"/>
    <lineage>
        <taxon>Eukaryota</taxon>
        <taxon>Viridiplantae</taxon>
        <taxon>Streptophyta</taxon>
        <taxon>Embryophyta</taxon>
        <taxon>Tracheophyta</taxon>
        <taxon>Spermatophyta</taxon>
        <taxon>Magnoliopsida</taxon>
        <taxon>eudicotyledons</taxon>
        <taxon>Gunneridae</taxon>
        <taxon>Pentapetalae</taxon>
        <taxon>asterids</taxon>
        <taxon>campanulids</taxon>
        <taxon>Asterales</taxon>
        <taxon>Asteraceae</taxon>
        <taxon>Cichorioideae</taxon>
        <taxon>Cichorieae</taxon>
        <taxon>Lactucinae</taxon>
        <taxon>Lactuca</taxon>
    </lineage>
</organism>
<dbReference type="InterPro" id="IPR044806">
    <property type="entry name" value="WVD2/WDL1-4"/>
</dbReference>
<dbReference type="PANTHER" id="PTHR46372">
    <property type="entry name" value="PROTEIN WVD2-LIKE 3"/>
    <property type="match status" value="1"/>
</dbReference>
<reference evidence="1" key="1">
    <citation type="submission" date="2023-04" db="EMBL/GenBank/DDBJ databases">
        <authorList>
            <person name="Vijverberg K."/>
            <person name="Xiong W."/>
            <person name="Schranz E."/>
        </authorList>
    </citation>
    <scope>NUCLEOTIDE SEQUENCE</scope>
</reference>
<name>A0AA35W117_LACSI</name>